<dbReference type="AlphaFoldDB" id="A0A4P6YWI9"/>
<dbReference type="InterPro" id="IPR004045">
    <property type="entry name" value="Glutathione_S-Trfase_N"/>
</dbReference>
<keyword evidence="3" id="KW-1185">Reference proteome</keyword>
<dbReference type="Proteomes" id="UP000292886">
    <property type="component" value="Chromosome"/>
</dbReference>
<dbReference type="KEGG" id="wei:EQG49_12770"/>
<accession>A0A4P6YWI9</accession>
<sequence length="74" mass="8368">MTIYTRFGCIECQKTKLTAKAFKLVFNEVNVDEEPEALANLKDMGFGQLPVVLHEGQMWSGHQPDVLKRIAMEA</sequence>
<dbReference type="InterPro" id="IPR002109">
    <property type="entry name" value="Glutaredoxin"/>
</dbReference>
<dbReference type="InterPro" id="IPR036249">
    <property type="entry name" value="Thioredoxin-like_sf"/>
</dbReference>
<dbReference type="EMBL" id="CP037940">
    <property type="protein sequence ID" value="QBO37269.1"/>
    <property type="molecule type" value="Genomic_DNA"/>
</dbReference>
<reference evidence="3" key="1">
    <citation type="submission" date="2019-03" db="EMBL/GenBank/DDBJ databases">
        <title>Weissella sp. 26KH-42 Genome sequencing.</title>
        <authorList>
            <person name="Heo J."/>
            <person name="Kim S.-J."/>
            <person name="Kim J.-S."/>
            <person name="Hong S.-B."/>
            <person name="Kwon S.-W."/>
        </authorList>
    </citation>
    <scope>NUCLEOTIDE SEQUENCE [LARGE SCALE GENOMIC DNA]</scope>
    <source>
        <strain evidence="3">26KH-42</strain>
    </source>
</reference>
<dbReference type="CDD" id="cd02976">
    <property type="entry name" value="NrdH"/>
    <property type="match status" value="1"/>
</dbReference>
<feature type="domain" description="GST N-terminal" evidence="1">
    <location>
        <begin position="1"/>
        <end position="74"/>
    </location>
</feature>
<name>A0A4P6YWI9_9LACO</name>
<evidence type="ECO:0000259" key="1">
    <source>
        <dbReference type="PROSITE" id="PS50404"/>
    </source>
</evidence>
<dbReference type="Pfam" id="PF00462">
    <property type="entry name" value="Glutaredoxin"/>
    <property type="match status" value="1"/>
</dbReference>
<dbReference type="OrthoDB" id="9795531at2"/>
<proteinExistence type="predicted"/>
<dbReference type="RefSeq" id="WP_133364346.1">
    <property type="nucleotide sequence ID" value="NZ_CP037940.1"/>
</dbReference>
<evidence type="ECO:0000313" key="2">
    <source>
        <dbReference type="EMBL" id="QBO37269.1"/>
    </source>
</evidence>
<evidence type="ECO:0000313" key="3">
    <source>
        <dbReference type="Proteomes" id="UP000292886"/>
    </source>
</evidence>
<dbReference type="PROSITE" id="PS50404">
    <property type="entry name" value="GST_NTER"/>
    <property type="match status" value="1"/>
</dbReference>
<gene>
    <name evidence="2" type="ORF">EQG49_12770</name>
</gene>
<dbReference type="Gene3D" id="3.40.30.10">
    <property type="entry name" value="Glutaredoxin"/>
    <property type="match status" value="1"/>
</dbReference>
<protein>
    <submittedName>
        <fullName evidence="2">NrdH-redoxin</fullName>
    </submittedName>
</protein>
<dbReference type="SUPFAM" id="SSF52833">
    <property type="entry name" value="Thioredoxin-like"/>
    <property type="match status" value="1"/>
</dbReference>
<organism evidence="2 3">
    <name type="scientific">Periweissella cryptocerci</name>
    <dbReference type="NCBI Taxonomy" id="2506420"/>
    <lineage>
        <taxon>Bacteria</taxon>
        <taxon>Bacillati</taxon>
        <taxon>Bacillota</taxon>
        <taxon>Bacilli</taxon>
        <taxon>Lactobacillales</taxon>
        <taxon>Lactobacillaceae</taxon>
        <taxon>Periweissella</taxon>
    </lineage>
</organism>